<dbReference type="OrthoDB" id="191706at2759"/>
<evidence type="ECO:0000256" key="2">
    <source>
        <dbReference type="ARBA" id="ARBA00006565"/>
    </source>
</evidence>
<evidence type="ECO:0000256" key="6">
    <source>
        <dbReference type="SAM" id="Phobius"/>
    </source>
</evidence>
<dbReference type="EMBL" id="CACVKT020007594">
    <property type="protein sequence ID" value="CAC5408701.1"/>
    <property type="molecule type" value="Genomic_DNA"/>
</dbReference>
<evidence type="ECO:0000256" key="3">
    <source>
        <dbReference type="ARBA" id="ARBA00022692"/>
    </source>
</evidence>
<evidence type="ECO:0000313" key="8">
    <source>
        <dbReference type="EMBL" id="CAC5408701.1"/>
    </source>
</evidence>
<feature type="domain" description="CWH43-like N-terminal" evidence="7">
    <location>
        <begin position="14"/>
        <end position="108"/>
    </location>
</feature>
<dbReference type="Proteomes" id="UP000507470">
    <property type="component" value="Unassembled WGS sequence"/>
</dbReference>
<comment type="subcellular location">
    <subcellularLocation>
        <location evidence="1">Endomembrane system</location>
        <topology evidence="1">Multi-pass membrane protein</topology>
    </subcellularLocation>
</comment>
<feature type="transmembrane region" description="Helical" evidence="6">
    <location>
        <begin position="103"/>
        <end position="122"/>
    </location>
</feature>
<dbReference type="PANTHER" id="PTHR21324:SF2">
    <property type="entry name" value="EG:22E5.9 PROTEIN"/>
    <property type="match status" value="1"/>
</dbReference>
<gene>
    <name evidence="8" type="ORF">MCOR_42070</name>
</gene>
<proteinExistence type="inferred from homology"/>
<accession>A0A6J8DMG9</accession>
<keyword evidence="9" id="KW-1185">Reference proteome</keyword>
<feature type="transmembrane region" description="Helical" evidence="6">
    <location>
        <begin position="360"/>
        <end position="383"/>
    </location>
</feature>
<dbReference type="InterPro" id="IPR019402">
    <property type="entry name" value="CWH43_N"/>
</dbReference>
<dbReference type="AlphaFoldDB" id="A0A6J8DMG9"/>
<protein>
    <submittedName>
        <fullName evidence="8">DRAM1</fullName>
    </submittedName>
</protein>
<feature type="transmembrane region" description="Helical" evidence="6">
    <location>
        <begin position="7"/>
        <end position="26"/>
    </location>
</feature>
<evidence type="ECO:0000313" key="9">
    <source>
        <dbReference type="Proteomes" id="UP000507470"/>
    </source>
</evidence>
<organism evidence="8 9">
    <name type="scientific">Mytilus coruscus</name>
    <name type="common">Sea mussel</name>
    <dbReference type="NCBI Taxonomy" id="42192"/>
    <lineage>
        <taxon>Eukaryota</taxon>
        <taxon>Metazoa</taxon>
        <taxon>Spiralia</taxon>
        <taxon>Lophotrochozoa</taxon>
        <taxon>Mollusca</taxon>
        <taxon>Bivalvia</taxon>
        <taxon>Autobranchia</taxon>
        <taxon>Pteriomorphia</taxon>
        <taxon>Mytilida</taxon>
        <taxon>Mytiloidea</taxon>
        <taxon>Mytilidae</taxon>
        <taxon>Mytilinae</taxon>
        <taxon>Mytilus</taxon>
    </lineage>
</organism>
<keyword evidence="4 6" id="KW-1133">Transmembrane helix</keyword>
<feature type="transmembrane region" description="Helical" evidence="6">
    <location>
        <begin position="403"/>
        <end position="420"/>
    </location>
</feature>
<dbReference type="PANTHER" id="PTHR21324">
    <property type="entry name" value="FASTING-INDUCIBLE INTEGRAL MEMBRANE PROTEIN TM6P1-RELATED"/>
    <property type="match status" value="1"/>
</dbReference>
<feature type="transmembrane region" description="Helical" evidence="6">
    <location>
        <begin position="328"/>
        <end position="348"/>
    </location>
</feature>
<dbReference type="InterPro" id="IPR050911">
    <property type="entry name" value="DRAM/TMEM150_Autophagy_Mod"/>
</dbReference>
<evidence type="ECO:0000256" key="4">
    <source>
        <dbReference type="ARBA" id="ARBA00022989"/>
    </source>
</evidence>
<reference evidence="8 9" key="1">
    <citation type="submission" date="2020-06" db="EMBL/GenBank/DDBJ databases">
        <authorList>
            <person name="Li R."/>
            <person name="Bekaert M."/>
        </authorList>
    </citation>
    <scope>NUCLEOTIDE SEQUENCE [LARGE SCALE GENOMIC DNA]</scope>
    <source>
        <strain evidence="9">wild</strain>
    </source>
</reference>
<dbReference type="Pfam" id="PF10277">
    <property type="entry name" value="Frag1"/>
    <property type="match status" value="2"/>
</dbReference>
<name>A0A6J8DMG9_MYTCO</name>
<keyword evidence="3 6" id="KW-0812">Transmembrane</keyword>
<evidence type="ECO:0000259" key="7">
    <source>
        <dbReference type="Pfam" id="PF10277"/>
    </source>
</evidence>
<comment type="similarity">
    <text evidence="2">Belongs to the DRAM/TMEM150 family.</text>
</comment>
<keyword evidence="5 6" id="KW-0472">Membrane</keyword>
<feature type="transmembrane region" description="Helical" evidence="6">
    <location>
        <begin position="60"/>
        <end position="82"/>
    </location>
</feature>
<feature type="domain" description="CWH43-like N-terminal" evidence="7">
    <location>
        <begin position="322"/>
        <end position="418"/>
    </location>
</feature>
<sequence>MLFAASCSLASLICILPFVTNLWIWISFGITYGLAYAQNHTCQEFPYISNTGVEEPESGIFSILVAVSAIMLAVNAEMRYLFIKEKMTRNRAIFNKHWQRANSAGLVSSFIFLDWTINGSMLPGNYSQHDAFLQIKQNREVVSFKKSELVVPFKKSEEVPFKESEIVPFKKSEVVPFKESEVLPFKESEVVPFKESGVVPFKKSELVLFKESESEVLPFKKSEVKPFKKNELVPFKESEVVPFKTSEVWPFKESEVLPFKKSEVEPFKKSEVVPFKKSEIKPFKKNELVPFKESEVVPFKTSEIWPFKESEVLPFKKSQVDTMFPPHIVGAAIAFTLPVGYMCLQTALTLRIKSARWECVWQCIHSVVTCIIFAILIVSFSYIKVKKKDDLKDVLLLAKITELLLALSLYAFLMSFVGCFREIRVPRSRKWTDATFTSLTCKISAGTINRHSDYLTLFKVLSISARTVI</sequence>
<evidence type="ECO:0000256" key="1">
    <source>
        <dbReference type="ARBA" id="ARBA00004127"/>
    </source>
</evidence>
<dbReference type="GO" id="GO:0012505">
    <property type="term" value="C:endomembrane system"/>
    <property type="evidence" value="ECO:0007669"/>
    <property type="project" value="UniProtKB-SubCell"/>
</dbReference>
<evidence type="ECO:0000256" key="5">
    <source>
        <dbReference type="ARBA" id="ARBA00023136"/>
    </source>
</evidence>